<keyword evidence="4" id="KW-0256">Endoplasmic reticulum</keyword>
<gene>
    <name evidence="11" type="ORF">HERILL_LOCUS6243</name>
</gene>
<dbReference type="InterPro" id="IPR029244">
    <property type="entry name" value="FAM69_N"/>
</dbReference>
<organism evidence="11 12">
    <name type="scientific">Hermetia illucens</name>
    <name type="common">Black soldier fly</name>
    <dbReference type="NCBI Taxonomy" id="343691"/>
    <lineage>
        <taxon>Eukaryota</taxon>
        <taxon>Metazoa</taxon>
        <taxon>Ecdysozoa</taxon>
        <taxon>Arthropoda</taxon>
        <taxon>Hexapoda</taxon>
        <taxon>Insecta</taxon>
        <taxon>Pterygota</taxon>
        <taxon>Neoptera</taxon>
        <taxon>Endopterygota</taxon>
        <taxon>Diptera</taxon>
        <taxon>Brachycera</taxon>
        <taxon>Stratiomyomorpha</taxon>
        <taxon>Stratiomyidae</taxon>
        <taxon>Hermetiinae</taxon>
        <taxon>Hermetia</taxon>
    </lineage>
</organism>
<proteinExistence type="inferred from homology"/>
<evidence type="ECO:0000259" key="10">
    <source>
        <dbReference type="Pfam" id="PF14875"/>
    </source>
</evidence>
<dbReference type="GO" id="GO:0005789">
    <property type="term" value="C:endoplasmic reticulum membrane"/>
    <property type="evidence" value="ECO:0007669"/>
    <property type="project" value="UniProtKB-SubCell"/>
</dbReference>
<keyword evidence="3" id="KW-0812">Transmembrane</keyword>
<protein>
    <recommendedName>
        <fullName evidence="13">FAM69 protein-kinase domain-containing protein</fullName>
    </recommendedName>
</protein>
<evidence type="ECO:0000256" key="2">
    <source>
        <dbReference type="ARBA" id="ARBA00006338"/>
    </source>
</evidence>
<evidence type="ECO:0000259" key="9">
    <source>
        <dbReference type="Pfam" id="PF12260"/>
    </source>
</evidence>
<evidence type="ECO:0000256" key="3">
    <source>
        <dbReference type="ARBA" id="ARBA00022692"/>
    </source>
</evidence>
<evidence type="ECO:0000256" key="7">
    <source>
        <dbReference type="ARBA" id="ARBA00023136"/>
    </source>
</evidence>
<evidence type="ECO:0000256" key="6">
    <source>
        <dbReference type="ARBA" id="ARBA00022989"/>
    </source>
</evidence>
<evidence type="ECO:0000256" key="5">
    <source>
        <dbReference type="ARBA" id="ARBA00022968"/>
    </source>
</evidence>
<dbReference type="Pfam" id="PF14875">
    <property type="entry name" value="PIP49_N"/>
    <property type="match status" value="1"/>
</dbReference>
<keyword evidence="12" id="KW-1185">Reference proteome</keyword>
<evidence type="ECO:0000313" key="12">
    <source>
        <dbReference type="Proteomes" id="UP000594454"/>
    </source>
</evidence>
<feature type="domain" description="FAM69 protein-kinase" evidence="9">
    <location>
        <begin position="125"/>
        <end position="312"/>
    </location>
</feature>
<accession>A0A7R8YRV7</accession>
<keyword evidence="6" id="KW-1133">Transmembrane helix</keyword>
<comment type="similarity">
    <text evidence="2">Belongs to the DIPK family.</text>
</comment>
<dbReference type="EMBL" id="LR899010">
    <property type="protein sequence ID" value="CAD7083271.1"/>
    <property type="molecule type" value="Genomic_DNA"/>
</dbReference>
<keyword evidence="5" id="KW-0735">Signal-anchor</keyword>
<feature type="domain" description="FAM69 N-terminal" evidence="10">
    <location>
        <begin position="7"/>
        <end position="110"/>
    </location>
</feature>
<evidence type="ECO:0000256" key="4">
    <source>
        <dbReference type="ARBA" id="ARBA00022824"/>
    </source>
</evidence>
<sequence>MVKGTLNSMCSYYKEGKYSGALCEELCNGDYFKEFKCPENRMKTAVFTAVKNHYTYSFQIAKEVTEPLAWTDRQGRPRYPHIKEFQSLIKRHIAFAYNVTIDEDVIKALLSQEINSKSPEQMESIWRMFRDNNYVMSKLFEEESVFPVILGSCGPYYATEHLKAIHPSAGIRQYISVDWIGRLKFALDIMDYLQRMDEVKPEPLKMCKILPNEFGITIDKRIKYKNAQYIHTESQIDKIISDGSPCEIDSDCRYEHCLGKCDPKLKMCTGIQQNNNLQIVCQHIFKGHRYLPGILATSKAPQHLKTLIDICVDSSENPRHHLPSRQLTPSPNIAAKLYNEIKRVYNEETFRQ</sequence>
<dbReference type="OrthoDB" id="8543887at2759"/>
<reference evidence="11 12" key="1">
    <citation type="submission" date="2020-11" db="EMBL/GenBank/DDBJ databases">
        <authorList>
            <person name="Wallbank WR R."/>
            <person name="Pardo Diaz C."/>
            <person name="Kozak K."/>
            <person name="Martin S."/>
            <person name="Jiggins C."/>
            <person name="Moest M."/>
            <person name="Warren A I."/>
            <person name="Generalovic N T."/>
            <person name="Byers J.R.P. K."/>
            <person name="Montejo-Kovacevich G."/>
            <person name="Yen C E."/>
        </authorList>
    </citation>
    <scope>NUCLEOTIDE SEQUENCE [LARGE SCALE GENOMIC DNA]</scope>
</reference>
<comment type="subcellular location">
    <subcellularLocation>
        <location evidence="1">Endoplasmic reticulum membrane</location>
        <topology evidence="1">Single-pass type II membrane protein</topology>
    </subcellularLocation>
</comment>
<evidence type="ECO:0000313" key="11">
    <source>
        <dbReference type="EMBL" id="CAD7083271.1"/>
    </source>
</evidence>
<dbReference type="InParanoid" id="A0A7R8YRV7"/>
<dbReference type="InterPro" id="IPR022049">
    <property type="entry name" value="FAM69_kinase_dom"/>
</dbReference>
<dbReference type="AlphaFoldDB" id="A0A7R8YRV7"/>
<dbReference type="Proteomes" id="UP000594454">
    <property type="component" value="Chromosome 2"/>
</dbReference>
<keyword evidence="7" id="KW-0472">Membrane</keyword>
<evidence type="ECO:0000256" key="1">
    <source>
        <dbReference type="ARBA" id="ARBA00004648"/>
    </source>
</evidence>
<dbReference type="PANTHER" id="PTHR21093">
    <property type="entry name" value="DIVERGENT PROTEIN KINASE DOMAIN 1C-RELATED"/>
    <property type="match status" value="1"/>
</dbReference>
<dbReference type="Pfam" id="PF12260">
    <property type="entry name" value="PIP49_C"/>
    <property type="match status" value="1"/>
</dbReference>
<dbReference type="FunCoup" id="A0A7R8YRV7">
    <property type="interactions" value="5"/>
</dbReference>
<keyword evidence="8" id="KW-1015">Disulfide bond</keyword>
<name>A0A7R8YRV7_HERIL</name>
<evidence type="ECO:0000256" key="8">
    <source>
        <dbReference type="ARBA" id="ARBA00023157"/>
    </source>
</evidence>
<dbReference type="PANTHER" id="PTHR21093:SF2">
    <property type="entry name" value="DIVERGENT PROTEIN KINASE DOMAIN 1C"/>
    <property type="match status" value="1"/>
</dbReference>
<evidence type="ECO:0008006" key="13">
    <source>
        <dbReference type="Google" id="ProtNLM"/>
    </source>
</evidence>